<dbReference type="RefSeq" id="WP_289363250.1">
    <property type="nucleotide sequence ID" value="NZ_JAUCBP010000001.1"/>
</dbReference>
<dbReference type="PANTHER" id="PTHR32309:SF31">
    <property type="entry name" value="CAPSULAR EXOPOLYSACCHARIDE FAMILY"/>
    <property type="match status" value="1"/>
</dbReference>
<sequence length="462" mass="51639">MNALKIPTKFDQFRSLVYRILRWPYLVTGGVAYLVIALLVVVYLQMPAKYKSEMELVLPGTGASSNVSLNEVGQVVSQTTAPFSGGGFNPRVNYKQMLMSRTVLEEASEALNMSMKDFGQPKVTLTEQTSIITVSIASLTPEHAEEKAWALYTALQAELDELRADEVERRDNSIKAVLQTYRERTNFARNSIVDFQQRSLLVSQDQIELMIKMQADLKHQKHMLQGELTNLEHYVNQLSEELQVSPHLASIGLMLQSDPNFTGYVSELNVSIETLTEFTASWGASHPKVIAQKRRAEAAREKMLQYVGQFVGVESPQLVSALTVNESPKRAQLFSQLIDAMAKLTGTRSELIEIERAHVHVSDELKVASREVAELDRLQREFDLAEAVFTSAAARLEANKADVFASYPVLQMLSEPSLEFNQTSPKVAIAIAAGLFGFVFITIGLIVLWQRDKIINLILKKS</sequence>
<feature type="transmembrane region" description="Helical" evidence="1">
    <location>
        <begin position="427"/>
        <end position="449"/>
    </location>
</feature>
<dbReference type="EMBL" id="JAUCBP010000001">
    <property type="protein sequence ID" value="MDM7859315.1"/>
    <property type="molecule type" value="Genomic_DNA"/>
</dbReference>
<feature type="transmembrane region" description="Helical" evidence="1">
    <location>
        <begin position="21"/>
        <end position="44"/>
    </location>
</feature>
<evidence type="ECO:0000256" key="1">
    <source>
        <dbReference type="SAM" id="Phobius"/>
    </source>
</evidence>
<dbReference type="InterPro" id="IPR050445">
    <property type="entry name" value="Bact_polysacc_biosynth/exp"/>
</dbReference>
<protein>
    <recommendedName>
        <fullName evidence="4">Polysaccharide chain length determinant N-terminal domain-containing protein</fullName>
    </recommendedName>
</protein>
<evidence type="ECO:0008006" key="4">
    <source>
        <dbReference type="Google" id="ProtNLM"/>
    </source>
</evidence>
<accession>A0ABT7SSZ0</accession>
<dbReference type="Proteomes" id="UP001234343">
    <property type="component" value="Unassembled WGS sequence"/>
</dbReference>
<keyword evidence="1" id="KW-1133">Transmembrane helix</keyword>
<keyword evidence="3" id="KW-1185">Reference proteome</keyword>
<evidence type="ECO:0000313" key="3">
    <source>
        <dbReference type="Proteomes" id="UP001234343"/>
    </source>
</evidence>
<comment type="caution">
    <text evidence="2">The sequence shown here is derived from an EMBL/GenBank/DDBJ whole genome shotgun (WGS) entry which is preliminary data.</text>
</comment>
<keyword evidence="1" id="KW-0472">Membrane</keyword>
<proteinExistence type="predicted"/>
<organism evidence="2 3">
    <name type="scientific">Alteromonas arenosi</name>
    <dbReference type="NCBI Taxonomy" id="3055817"/>
    <lineage>
        <taxon>Bacteria</taxon>
        <taxon>Pseudomonadati</taxon>
        <taxon>Pseudomonadota</taxon>
        <taxon>Gammaproteobacteria</taxon>
        <taxon>Alteromonadales</taxon>
        <taxon>Alteromonadaceae</taxon>
        <taxon>Alteromonas/Salinimonas group</taxon>
        <taxon>Alteromonas</taxon>
    </lineage>
</organism>
<name>A0ABT7SSZ0_9ALTE</name>
<keyword evidence="1" id="KW-0812">Transmembrane</keyword>
<evidence type="ECO:0000313" key="2">
    <source>
        <dbReference type="EMBL" id="MDM7859315.1"/>
    </source>
</evidence>
<dbReference type="PANTHER" id="PTHR32309">
    <property type="entry name" value="TYROSINE-PROTEIN KINASE"/>
    <property type="match status" value="1"/>
</dbReference>
<gene>
    <name evidence="2" type="ORF">QTP81_01685</name>
</gene>
<reference evidence="2 3" key="1">
    <citation type="submission" date="2023-06" db="EMBL/GenBank/DDBJ databases">
        <title>Alteromonas sp. ASW11-36 isolated from intertidal sand.</title>
        <authorList>
            <person name="Li Y."/>
        </authorList>
    </citation>
    <scope>NUCLEOTIDE SEQUENCE [LARGE SCALE GENOMIC DNA]</scope>
    <source>
        <strain evidence="2 3">ASW11-36</strain>
    </source>
</reference>